<accession>A0A8H4XC90</accession>
<protein>
    <submittedName>
        <fullName evidence="2">Uncharacterized protein</fullName>
    </submittedName>
</protein>
<proteinExistence type="predicted"/>
<sequence length="103" mass="10863">MKATFFSLGLFASLASIAVAIPQGETKAMKEARAVLYNRNPQIVCAGCVNHGDCTKKSDPTDCNKDSDDIAADCNTFCFESPALGCVCCDIVDGETDNDSCSP</sequence>
<dbReference type="EMBL" id="JABEXW010000148">
    <property type="protein sequence ID" value="KAF4969828.1"/>
    <property type="molecule type" value="Genomic_DNA"/>
</dbReference>
<feature type="chain" id="PRO_5034619591" evidence="1">
    <location>
        <begin position="21"/>
        <end position="103"/>
    </location>
</feature>
<reference evidence="2" key="1">
    <citation type="journal article" date="2020" name="BMC Genomics">
        <title>Correction to: Identification and distribution of gene clusters required for synthesis of sphingolipid metabolism inhibitors in diverse species of the filamentous fungus Fusarium.</title>
        <authorList>
            <person name="Kim H.S."/>
            <person name="Lohmar J.M."/>
            <person name="Busman M."/>
            <person name="Brown D.W."/>
            <person name="Naumann T.A."/>
            <person name="Divon H.H."/>
            <person name="Lysoe E."/>
            <person name="Uhlig S."/>
            <person name="Proctor R.H."/>
        </authorList>
    </citation>
    <scope>NUCLEOTIDE SEQUENCE</scope>
    <source>
        <strain evidence="2">NRRL 20472</strain>
    </source>
</reference>
<organism evidence="2 3">
    <name type="scientific">Fusarium sarcochroum</name>
    <dbReference type="NCBI Taxonomy" id="1208366"/>
    <lineage>
        <taxon>Eukaryota</taxon>
        <taxon>Fungi</taxon>
        <taxon>Dikarya</taxon>
        <taxon>Ascomycota</taxon>
        <taxon>Pezizomycotina</taxon>
        <taxon>Sordariomycetes</taxon>
        <taxon>Hypocreomycetidae</taxon>
        <taxon>Hypocreales</taxon>
        <taxon>Nectriaceae</taxon>
        <taxon>Fusarium</taxon>
        <taxon>Fusarium lateritium species complex</taxon>
    </lineage>
</organism>
<comment type="caution">
    <text evidence="2">The sequence shown here is derived from an EMBL/GenBank/DDBJ whole genome shotgun (WGS) entry which is preliminary data.</text>
</comment>
<keyword evidence="1" id="KW-0732">Signal</keyword>
<gene>
    <name evidence="2" type="ORF">FSARC_2986</name>
</gene>
<reference evidence="2" key="2">
    <citation type="submission" date="2020-05" db="EMBL/GenBank/DDBJ databases">
        <authorList>
            <person name="Kim H.-S."/>
            <person name="Proctor R.H."/>
            <person name="Brown D.W."/>
        </authorList>
    </citation>
    <scope>NUCLEOTIDE SEQUENCE</scope>
    <source>
        <strain evidence="2">NRRL 20472</strain>
    </source>
</reference>
<name>A0A8H4XC90_9HYPO</name>
<keyword evidence="3" id="KW-1185">Reference proteome</keyword>
<dbReference type="Proteomes" id="UP000622797">
    <property type="component" value="Unassembled WGS sequence"/>
</dbReference>
<evidence type="ECO:0000256" key="1">
    <source>
        <dbReference type="SAM" id="SignalP"/>
    </source>
</evidence>
<evidence type="ECO:0000313" key="3">
    <source>
        <dbReference type="Proteomes" id="UP000622797"/>
    </source>
</evidence>
<feature type="signal peptide" evidence="1">
    <location>
        <begin position="1"/>
        <end position="20"/>
    </location>
</feature>
<evidence type="ECO:0000313" key="2">
    <source>
        <dbReference type="EMBL" id="KAF4969828.1"/>
    </source>
</evidence>
<dbReference type="AlphaFoldDB" id="A0A8H4XC90"/>